<dbReference type="InterPro" id="IPR016827">
    <property type="entry name" value="Ada2/TADA2"/>
</dbReference>
<dbReference type="Pfam" id="PF22941">
    <property type="entry name" value="TADA2A-like_3rd"/>
    <property type="match status" value="1"/>
</dbReference>
<feature type="domain" description="ZZ-type" evidence="11">
    <location>
        <begin position="19"/>
        <end position="79"/>
    </location>
</feature>
<evidence type="ECO:0000259" key="14">
    <source>
        <dbReference type="PROSITE" id="PS51294"/>
    </source>
</evidence>
<evidence type="ECO:0000256" key="5">
    <source>
        <dbReference type="ARBA" id="ARBA00023163"/>
    </source>
</evidence>
<dbReference type="InterPro" id="IPR017930">
    <property type="entry name" value="Myb_dom"/>
</dbReference>
<evidence type="ECO:0000313" key="15">
    <source>
        <dbReference type="EMBL" id="CAD9476554.1"/>
    </source>
</evidence>
<dbReference type="Gene3D" id="1.10.10.60">
    <property type="entry name" value="Homeodomain-like"/>
    <property type="match status" value="1"/>
</dbReference>
<feature type="domain" description="Myb-like" evidence="10">
    <location>
        <begin position="84"/>
        <end position="130"/>
    </location>
</feature>
<keyword evidence="6 7" id="KW-0539">Nucleus</keyword>
<dbReference type="EMBL" id="HBGS01055484">
    <property type="protein sequence ID" value="CAD9476554.1"/>
    <property type="molecule type" value="Transcribed_RNA"/>
</dbReference>
<proteinExistence type="predicted"/>
<dbReference type="SUPFAM" id="SSF57850">
    <property type="entry name" value="RING/U-box"/>
    <property type="match status" value="1"/>
</dbReference>
<evidence type="ECO:0000256" key="6">
    <source>
        <dbReference type="ARBA" id="ARBA00023242"/>
    </source>
</evidence>
<dbReference type="SUPFAM" id="SSF46689">
    <property type="entry name" value="Homeodomain-like"/>
    <property type="match status" value="2"/>
</dbReference>
<feature type="compositionally biased region" description="Polar residues" evidence="9">
    <location>
        <begin position="459"/>
        <end position="468"/>
    </location>
</feature>
<name>A0A7S2H024_9STRA</name>
<dbReference type="PROSITE" id="PS50135">
    <property type="entry name" value="ZF_ZZ_2"/>
    <property type="match status" value="1"/>
</dbReference>
<feature type="domain" description="SANT" evidence="13">
    <location>
        <begin position="82"/>
        <end position="134"/>
    </location>
</feature>
<dbReference type="Pfam" id="PF00249">
    <property type="entry name" value="Myb_DNA-binding"/>
    <property type="match status" value="1"/>
</dbReference>
<dbReference type="InterPro" id="IPR043145">
    <property type="entry name" value="Znf_ZZ_sf"/>
</dbReference>
<feature type="compositionally biased region" description="Basic residues" evidence="9">
    <location>
        <begin position="418"/>
        <end position="427"/>
    </location>
</feature>
<protein>
    <recommendedName>
        <fullName evidence="7">Transcriptional adapter</fullName>
    </recommendedName>
</protein>
<organism evidence="15">
    <name type="scientific">Octactis speculum</name>
    <dbReference type="NCBI Taxonomy" id="3111310"/>
    <lineage>
        <taxon>Eukaryota</taxon>
        <taxon>Sar</taxon>
        <taxon>Stramenopiles</taxon>
        <taxon>Ochrophyta</taxon>
        <taxon>Dictyochophyceae</taxon>
        <taxon>Dictyochales</taxon>
        <taxon>Dictyochaceae</taxon>
        <taxon>Octactis</taxon>
    </lineage>
</organism>
<dbReference type="InterPro" id="IPR009057">
    <property type="entry name" value="Homeodomain-like_sf"/>
</dbReference>
<dbReference type="GO" id="GO:0006357">
    <property type="term" value="P:regulation of transcription by RNA polymerase II"/>
    <property type="evidence" value="ECO:0007669"/>
    <property type="project" value="InterPro"/>
</dbReference>
<dbReference type="PANTHER" id="PTHR12374:SF20">
    <property type="entry name" value="TRANSCRIPTIONAL ADAPTER 2-ALPHA"/>
    <property type="match status" value="1"/>
</dbReference>
<feature type="region of interest" description="Disordered" evidence="9">
    <location>
        <begin position="382"/>
        <end position="468"/>
    </location>
</feature>
<dbReference type="InterPro" id="IPR017884">
    <property type="entry name" value="SANT_dom"/>
</dbReference>
<dbReference type="InterPro" id="IPR000433">
    <property type="entry name" value="Znf_ZZ"/>
</dbReference>
<keyword evidence="5 7" id="KW-0804">Transcription</keyword>
<dbReference type="GO" id="GO:0005634">
    <property type="term" value="C:nucleus"/>
    <property type="evidence" value="ECO:0007669"/>
    <property type="project" value="UniProtKB-SubCell"/>
</dbReference>
<evidence type="ECO:0000259" key="13">
    <source>
        <dbReference type="PROSITE" id="PS51293"/>
    </source>
</evidence>
<sequence length="560" mass="63337">MAEIPAADRAYTLATSLDAHGTTCSNCRRGLGGLGGQGASIVCAECPNFELCLHCFSSGAEVSPHRNTHRYRVRDNPHAHKIFRDDWSAAEELALLDAIEKHGVGNWKDVADQVGSKTERRCEEHYLDDYLGVHGAILPPITLKRNKSTDELEQVPTDDFLEDSERAEYKKRKYDEKLAQDTKKTTESDEKTSETKGSAATGNVVKMGLLADPRPGVVYAREKLRDRPKASVQHIQEKISKLPGASLTGYMPLRGDFDVEHENDAEVILADMEFSPMESAAERGLKLAVLQIYNAKLDERERRKRFVTERGLLDYKKQQNCDRRRPKDERDLIGRMRLFARFHSAEEHENFLQGLLTAKRLRKRIQQLQHYRQMGIRTLKEGEEYESPRRKRHAEMALRRDQQRNGYLLDRSHDARAQHSRGRRRRESNHDSAQEKPEDDRNRKVINRSDKVVVGSSGDGTSANVNGSDEATAGAIRKAPGADLLSDGELELCVSLGLLPKYYAVVKDALLRESMRLGYLTPKRAHQLVKVQVTKTERLFDFFVSCGWITAASGDGTTQE</sequence>
<keyword evidence="1" id="KW-0479">Metal-binding</keyword>
<dbReference type="InterPro" id="IPR041983">
    <property type="entry name" value="ADA2-like_ZZ"/>
</dbReference>
<feature type="compositionally biased region" description="Basic and acidic residues" evidence="9">
    <location>
        <begin position="382"/>
        <end position="403"/>
    </location>
</feature>
<feature type="compositionally biased region" description="Basic and acidic residues" evidence="9">
    <location>
        <begin position="175"/>
        <end position="194"/>
    </location>
</feature>
<evidence type="ECO:0000256" key="9">
    <source>
        <dbReference type="SAM" id="MobiDB-lite"/>
    </source>
</evidence>
<evidence type="ECO:0000259" key="11">
    <source>
        <dbReference type="PROSITE" id="PS50135"/>
    </source>
</evidence>
<dbReference type="AlphaFoldDB" id="A0A7S2H024"/>
<gene>
    <name evidence="15" type="ORF">DSPE1174_LOCUS28769</name>
</gene>
<evidence type="ECO:0000259" key="12">
    <source>
        <dbReference type="PROSITE" id="PS50934"/>
    </source>
</evidence>
<dbReference type="PROSITE" id="PS50934">
    <property type="entry name" value="SWIRM"/>
    <property type="match status" value="1"/>
</dbReference>
<evidence type="ECO:0000259" key="10">
    <source>
        <dbReference type="PROSITE" id="PS50090"/>
    </source>
</evidence>
<dbReference type="FunFam" id="1.10.10.10:FF:000087">
    <property type="entry name" value="Transcriptional adapter 2"/>
    <property type="match status" value="1"/>
</dbReference>
<dbReference type="Gene3D" id="1.10.10.10">
    <property type="entry name" value="Winged helix-like DNA-binding domain superfamily/Winged helix DNA-binding domain"/>
    <property type="match status" value="1"/>
</dbReference>
<dbReference type="InterPro" id="IPR007526">
    <property type="entry name" value="SWIRM"/>
</dbReference>
<comment type="subcellular location">
    <subcellularLocation>
        <location evidence="7">Nucleus</location>
    </subcellularLocation>
</comment>
<dbReference type="PIRSF" id="PIRSF025024">
    <property type="entry name" value="Transcriptional_adaptor_2"/>
    <property type="match status" value="1"/>
</dbReference>
<dbReference type="Gene3D" id="3.30.60.90">
    <property type="match status" value="1"/>
</dbReference>
<feature type="region of interest" description="Disordered" evidence="9">
    <location>
        <begin position="175"/>
        <end position="199"/>
    </location>
</feature>
<evidence type="ECO:0000256" key="4">
    <source>
        <dbReference type="ARBA" id="ARBA00023015"/>
    </source>
</evidence>
<dbReference type="CDD" id="cd00167">
    <property type="entry name" value="SANT"/>
    <property type="match status" value="1"/>
</dbReference>
<feature type="domain" description="SWIRM" evidence="12">
    <location>
        <begin position="465"/>
        <end position="560"/>
    </location>
</feature>
<dbReference type="FunFam" id="1.10.10.60:FF:000110">
    <property type="entry name" value="Transcriptional adapter"/>
    <property type="match status" value="1"/>
</dbReference>
<accession>A0A7S2H024</accession>
<evidence type="ECO:0000256" key="3">
    <source>
        <dbReference type="ARBA" id="ARBA00022833"/>
    </source>
</evidence>
<dbReference type="InterPro" id="IPR036388">
    <property type="entry name" value="WH-like_DNA-bd_sf"/>
</dbReference>
<feature type="domain" description="HTH myb-type" evidence="14">
    <location>
        <begin position="79"/>
        <end position="125"/>
    </location>
</feature>
<keyword evidence="4 7" id="KW-0805">Transcription regulation</keyword>
<keyword evidence="3" id="KW-0862">Zinc</keyword>
<dbReference type="PROSITE" id="PS51293">
    <property type="entry name" value="SANT"/>
    <property type="match status" value="1"/>
</dbReference>
<dbReference type="InterPro" id="IPR055141">
    <property type="entry name" value="TADA2A_B-like_dom"/>
</dbReference>
<dbReference type="GO" id="GO:0006338">
    <property type="term" value="P:chromatin remodeling"/>
    <property type="evidence" value="ECO:0007669"/>
    <property type="project" value="TreeGrafter"/>
</dbReference>
<evidence type="ECO:0000256" key="8">
    <source>
        <dbReference type="PROSITE-ProRule" id="PRU00228"/>
    </source>
</evidence>
<evidence type="ECO:0000256" key="1">
    <source>
        <dbReference type="ARBA" id="ARBA00022723"/>
    </source>
</evidence>
<dbReference type="PANTHER" id="PTHR12374">
    <property type="entry name" value="TRANSCRIPTIONAL ADAPTOR 2 ADA2 -RELATED"/>
    <property type="match status" value="1"/>
</dbReference>
<keyword evidence="2 8" id="KW-0863">Zinc-finger</keyword>
<dbReference type="GO" id="GO:0003713">
    <property type="term" value="F:transcription coactivator activity"/>
    <property type="evidence" value="ECO:0007669"/>
    <property type="project" value="InterPro"/>
</dbReference>
<dbReference type="InterPro" id="IPR001005">
    <property type="entry name" value="SANT/Myb"/>
</dbReference>
<evidence type="ECO:0000256" key="2">
    <source>
        <dbReference type="ARBA" id="ARBA00022771"/>
    </source>
</evidence>
<feature type="compositionally biased region" description="Basic and acidic residues" evidence="9">
    <location>
        <begin position="428"/>
        <end position="451"/>
    </location>
</feature>
<dbReference type="Pfam" id="PF25299">
    <property type="entry name" value="ZZ_ADA2"/>
    <property type="match status" value="1"/>
</dbReference>
<dbReference type="GO" id="GO:0003682">
    <property type="term" value="F:chromatin binding"/>
    <property type="evidence" value="ECO:0007669"/>
    <property type="project" value="TreeGrafter"/>
</dbReference>
<evidence type="ECO:0000256" key="7">
    <source>
        <dbReference type="PIRNR" id="PIRNR025024"/>
    </source>
</evidence>
<dbReference type="PROSITE" id="PS50090">
    <property type="entry name" value="MYB_LIKE"/>
    <property type="match status" value="1"/>
</dbReference>
<reference evidence="15" key="1">
    <citation type="submission" date="2021-01" db="EMBL/GenBank/DDBJ databases">
        <authorList>
            <person name="Corre E."/>
            <person name="Pelletier E."/>
            <person name="Niang G."/>
            <person name="Scheremetjew M."/>
            <person name="Finn R."/>
            <person name="Kale V."/>
            <person name="Holt S."/>
            <person name="Cochrane G."/>
            <person name="Meng A."/>
            <person name="Brown T."/>
            <person name="Cohen L."/>
        </authorList>
    </citation>
    <scope>NUCLEOTIDE SEQUENCE</scope>
    <source>
        <strain evidence="15">CCMP1381</strain>
    </source>
</reference>
<dbReference type="CDD" id="cd02335">
    <property type="entry name" value="ZZ_ADA2"/>
    <property type="match status" value="1"/>
</dbReference>
<dbReference type="PROSITE" id="PS51294">
    <property type="entry name" value="HTH_MYB"/>
    <property type="match status" value="1"/>
</dbReference>
<dbReference type="SMART" id="SM00717">
    <property type="entry name" value="SANT"/>
    <property type="match status" value="1"/>
</dbReference>
<dbReference type="GO" id="GO:0008270">
    <property type="term" value="F:zinc ion binding"/>
    <property type="evidence" value="ECO:0007669"/>
    <property type="project" value="UniProtKB-KW"/>
</dbReference>